<organism evidence="1 2">
    <name type="scientific">Dibothriocephalus latus</name>
    <name type="common">Fish tapeworm</name>
    <name type="synonym">Diphyllobothrium latum</name>
    <dbReference type="NCBI Taxonomy" id="60516"/>
    <lineage>
        <taxon>Eukaryota</taxon>
        <taxon>Metazoa</taxon>
        <taxon>Spiralia</taxon>
        <taxon>Lophotrochozoa</taxon>
        <taxon>Platyhelminthes</taxon>
        <taxon>Cestoda</taxon>
        <taxon>Eucestoda</taxon>
        <taxon>Diphyllobothriidea</taxon>
        <taxon>Diphyllobothriidae</taxon>
        <taxon>Dibothriocephalus</taxon>
    </lineage>
</organism>
<evidence type="ECO:0000313" key="2">
    <source>
        <dbReference type="Proteomes" id="UP000281553"/>
    </source>
</evidence>
<sequence length="70" mass="7956">MTVELAPRTYRVVRIRGTPPALKDTYAACPKSVIKLQSVLAPVAQPWNHCNRETAWRQRPTVGKRNTMPK</sequence>
<evidence type="ECO:0000313" key="1">
    <source>
        <dbReference type="EMBL" id="VDN35698.1"/>
    </source>
</evidence>
<accession>A0A3P7NJD1</accession>
<name>A0A3P7NJD1_DIBLA</name>
<dbReference type="Proteomes" id="UP000281553">
    <property type="component" value="Unassembled WGS sequence"/>
</dbReference>
<dbReference type="EMBL" id="UYRU01087529">
    <property type="protein sequence ID" value="VDN35698.1"/>
    <property type="molecule type" value="Genomic_DNA"/>
</dbReference>
<gene>
    <name evidence="1" type="ORF">DILT_LOCUS16843</name>
</gene>
<reference evidence="1 2" key="1">
    <citation type="submission" date="2018-11" db="EMBL/GenBank/DDBJ databases">
        <authorList>
            <consortium name="Pathogen Informatics"/>
        </authorList>
    </citation>
    <scope>NUCLEOTIDE SEQUENCE [LARGE SCALE GENOMIC DNA]</scope>
</reference>
<dbReference type="AlphaFoldDB" id="A0A3P7NJD1"/>
<keyword evidence="2" id="KW-1185">Reference proteome</keyword>
<protein>
    <submittedName>
        <fullName evidence="1">Uncharacterized protein</fullName>
    </submittedName>
</protein>
<proteinExistence type="predicted"/>